<accession>A0ABD5VJ57</accession>
<name>A0ABD5VJ57_9EURY</name>
<dbReference type="Proteomes" id="UP001596395">
    <property type="component" value="Unassembled WGS sequence"/>
</dbReference>
<sequence>MDDNNHPDINENRLLKLIEEYANTTSREEEREIESQVLAETVWRIDKDGKMDNWVSFSKGEWRSLMDNVEPLNENGKMQLRRPFIKDL</sequence>
<evidence type="ECO:0000313" key="2">
    <source>
        <dbReference type="Proteomes" id="UP001596395"/>
    </source>
</evidence>
<keyword evidence="2" id="KW-1185">Reference proteome</keyword>
<dbReference type="AlphaFoldDB" id="A0ABD5VJ57"/>
<dbReference type="RefSeq" id="WP_336351044.1">
    <property type="nucleotide sequence ID" value="NZ_JAZAQL010000002.1"/>
</dbReference>
<evidence type="ECO:0000313" key="1">
    <source>
        <dbReference type="EMBL" id="MFC6954102.1"/>
    </source>
</evidence>
<organism evidence="1 2">
    <name type="scientific">Halorubellus litoreus</name>
    <dbReference type="NCBI Taxonomy" id="755308"/>
    <lineage>
        <taxon>Archaea</taxon>
        <taxon>Methanobacteriati</taxon>
        <taxon>Methanobacteriota</taxon>
        <taxon>Stenosarchaea group</taxon>
        <taxon>Halobacteria</taxon>
        <taxon>Halobacteriales</taxon>
        <taxon>Halorubellaceae</taxon>
        <taxon>Halorubellus</taxon>
    </lineage>
</organism>
<gene>
    <name evidence="1" type="ORF">ACFQGB_14635</name>
</gene>
<protein>
    <submittedName>
        <fullName evidence="1">Uncharacterized protein</fullName>
    </submittedName>
</protein>
<proteinExistence type="predicted"/>
<dbReference type="EMBL" id="JBHSXN010000002">
    <property type="protein sequence ID" value="MFC6954102.1"/>
    <property type="molecule type" value="Genomic_DNA"/>
</dbReference>
<comment type="caution">
    <text evidence="1">The sequence shown here is derived from an EMBL/GenBank/DDBJ whole genome shotgun (WGS) entry which is preliminary data.</text>
</comment>
<reference evidence="1 2" key="1">
    <citation type="journal article" date="2019" name="Int. J. Syst. Evol. Microbiol.">
        <title>The Global Catalogue of Microorganisms (GCM) 10K type strain sequencing project: providing services to taxonomists for standard genome sequencing and annotation.</title>
        <authorList>
            <consortium name="The Broad Institute Genomics Platform"/>
            <consortium name="The Broad Institute Genome Sequencing Center for Infectious Disease"/>
            <person name="Wu L."/>
            <person name="Ma J."/>
        </authorList>
    </citation>
    <scope>NUCLEOTIDE SEQUENCE [LARGE SCALE GENOMIC DNA]</scope>
    <source>
        <strain evidence="1 2">GX26</strain>
    </source>
</reference>